<gene>
    <name evidence="3" type="ORF">DYB28_008201</name>
</gene>
<evidence type="ECO:0000313" key="3">
    <source>
        <dbReference type="EMBL" id="RLO13882.1"/>
    </source>
</evidence>
<accession>A0A9X8ED80</accession>
<keyword evidence="2" id="KW-0732">Signal</keyword>
<feature type="compositionally biased region" description="Acidic residues" evidence="1">
    <location>
        <begin position="58"/>
        <end position="75"/>
    </location>
</feature>
<evidence type="ECO:0000256" key="1">
    <source>
        <dbReference type="SAM" id="MobiDB-lite"/>
    </source>
</evidence>
<dbReference type="Proteomes" id="UP000275652">
    <property type="component" value="Unassembled WGS sequence"/>
</dbReference>
<feature type="non-terminal residue" evidence="3">
    <location>
        <position position="123"/>
    </location>
</feature>
<dbReference type="AlphaFoldDB" id="A0A9X8ED80"/>
<evidence type="ECO:0000313" key="4">
    <source>
        <dbReference type="Proteomes" id="UP000275652"/>
    </source>
</evidence>
<feature type="signal peptide" evidence="2">
    <location>
        <begin position="1"/>
        <end position="18"/>
    </location>
</feature>
<feature type="region of interest" description="Disordered" evidence="1">
    <location>
        <begin position="25"/>
        <end position="123"/>
    </location>
</feature>
<evidence type="ECO:0000256" key="2">
    <source>
        <dbReference type="SAM" id="SignalP"/>
    </source>
</evidence>
<evidence type="ECO:0008006" key="5">
    <source>
        <dbReference type="Google" id="ProtNLM"/>
    </source>
</evidence>
<reference evidence="3 4" key="1">
    <citation type="journal article" date="2018" name="J. Invertebr. Pathol.">
        <title>New genotyping method for the causative agent of crayfish plague (Aphanomyces astaci) based on whole genome data.</title>
        <authorList>
            <person name="Minardi D."/>
            <person name="Studholme D.J."/>
            <person name="van der Giezen M."/>
            <person name="Pretto T."/>
            <person name="Oidtmann B."/>
        </authorList>
    </citation>
    <scope>NUCLEOTIDE SEQUENCE [LARGE SCALE GENOMIC DNA]</scope>
    <source>
        <strain evidence="3 4">KB13</strain>
    </source>
</reference>
<feature type="compositionally biased region" description="Acidic residues" evidence="1">
    <location>
        <begin position="37"/>
        <end position="51"/>
    </location>
</feature>
<protein>
    <recommendedName>
        <fullName evidence="5">RxLR effector protein</fullName>
    </recommendedName>
</protein>
<dbReference type="EMBL" id="QUTI01001999">
    <property type="protein sequence ID" value="RLO13882.1"/>
    <property type="molecule type" value="Genomic_DNA"/>
</dbReference>
<name>A0A9X8ED80_APHAT</name>
<proteinExistence type="predicted"/>
<sequence>MKGAYLFAVLVGIKTILAEIQAGERATYGTPINSYDNQDEYDNYGDVEEYDQPSYGGEVEEYDQPSYGGDDDDTYETYGDYKEPTNDGYEPKKADSYTEDDYNYDTYSEPAPTKRPTTNKPAY</sequence>
<organism evidence="3 4">
    <name type="scientific">Aphanomyces astaci</name>
    <name type="common">Crayfish plague agent</name>
    <dbReference type="NCBI Taxonomy" id="112090"/>
    <lineage>
        <taxon>Eukaryota</taxon>
        <taxon>Sar</taxon>
        <taxon>Stramenopiles</taxon>
        <taxon>Oomycota</taxon>
        <taxon>Saprolegniomycetes</taxon>
        <taxon>Saprolegniales</taxon>
        <taxon>Verrucalvaceae</taxon>
        <taxon>Aphanomyces</taxon>
    </lineage>
</organism>
<feature type="chain" id="PRO_5040909178" description="RxLR effector protein" evidence="2">
    <location>
        <begin position="19"/>
        <end position="123"/>
    </location>
</feature>
<feature type="compositionally biased region" description="Basic and acidic residues" evidence="1">
    <location>
        <begin position="79"/>
        <end position="96"/>
    </location>
</feature>
<comment type="caution">
    <text evidence="3">The sequence shown here is derived from an EMBL/GenBank/DDBJ whole genome shotgun (WGS) entry which is preliminary data.</text>
</comment>